<evidence type="ECO:0000313" key="4">
    <source>
        <dbReference type="Proteomes" id="UP000249829"/>
    </source>
</evidence>
<dbReference type="EMBL" id="KZ825114">
    <property type="protein sequence ID" value="PYI21893.1"/>
    <property type="molecule type" value="Genomic_DNA"/>
</dbReference>
<reference evidence="3 4" key="1">
    <citation type="submission" date="2018-02" db="EMBL/GenBank/DDBJ databases">
        <title>The genomes of Aspergillus section Nigri reveals drivers in fungal speciation.</title>
        <authorList>
            <consortium name="DOE Joint Genome Institute"/>
            <person name="Vesth T.C."/>
            <person name="Nybo J."/>
            <person name="Theobald S."/>
            <person name="Brandl J."/>
            <person name="Frisvad J.C."/>
            <person name="Nielsen K.F."/>
            <person name="Lyhne E.K."/>
            <person name="Kogle M.E."/>
            <person name="Kuo A."/>
            <person name="Riley R."/>
            <person name="Clum A."/>
            <person name="Nolan M."/>
            <person name="Lipzen A."/>
            <person name="Salamov A."/>
            <person name="Henrissat B."/>
            <person name="Wiebenga A."/>
            <person name="De vries R.P."/>
            <person name="Grigoriev I.V."/>
            <person name="Mortensen U.H."/>
            <person name="Andersen M.R."/>
            <person name="Baker S.E."/>
        </authorList>
    </citation>
    <scope>NUCLEOTIDE SEQUENCE [LARGE SCALE GENOMIC DNA]</scope>
    <source>
        <strain evidence="3 4">CBS 115571</strain>
    </source>
</reference>
<feature type="region of interest" description="Disordered" evidence="1">
    <location>
        <begin position="1"/>
        <end position="35"/>
    </location>
</feature>
<keyword evidence="2" id="KW-1133">Transmembrane helix</keyword>
<proteinExistence type="predicted"/>
<dbReference type="AlphaFoldDB" id="A0A2V5HKB9"/>
<feature type="compositionally biased region" description="Low complexity" evidence="1">
    <location>
        <begin position="1"/>
        <end position="27"/>
    </location>
</feature>
<gene>
    <name evidence="3" type="ORF">BO99DRAFT_430391</name>
</gene>
<organism evidence="3 4">
    <name type="scientific">Aspergillus violaceofuscus (strain CBS 115571)</name>
    <dbReference type="NCBI Taxonomy" id="1450538"/>
    <lineage>
        <taxon>Eukaryota</taxon>
        <taxon>Fungi</taxon>
        <taxon>Dikarya</taxon>
        <taxon>Ascomycota</taxon>
        <taxon>Pezizomycotina</taxon>
        <taxon>Eurotiomycetes</taxon>
        <taxon>Eurotiomycetidae</taxon>
        <taxon>Eurotiales</taxon>
        <taxon>Aspergillaceae</taxon>
        <taxon>Aspergillus</taxon>
    </lineage>
</organism>
<evidence type="ECO:0000256" key="1">
    <source>
        <dbReference type="SAM" id="MobiDB-lite"/>
    </source>
</evidence>
<evidence type="ECO:0000256" key="2">
    <source>
        <dbReference type="SAM" id="Phobius"/>
    </source>
</evidence>
<protein>
    <submittedName>
        <fullName evidence="3">Uncharacterized protein</fullName>
    </submittedName>
</protein>
<name>A0A2V5HKB9_ASPV1</name>
<keyword evidence="2" id="KW-0812">Transmembrane</keyword>
<accession>A0A2V5HKB9</accession>
<keyword evidence="2" id="KW-0472">Membrane</keyword>
<feature type="transmembrane region" description="Helical" evidence="2">
    <location>
        <begin position="98"/>
        <end position="118"/>
    </location>
</feature>
<evidence type="ECO:0000313" key="3">
    <source>
        <dbReference type="EMBL" id="PYI21893.1"/>
    </source>
</evidence>
<sequence length="128" mass="13584">MSPLSSSSSSSFGSSSSSPSSSSSSSSSPPPETHEMNYIVIPIAGGQDSSPSTTPRVVATQTLNPEAPTGPNPRRLRHINIDEHLLRTNEAIVRNQHWILFGQIGLMILIIVATLVVAQQLEGVHCTP</sequence>
<dbReference type="Proteomes" id="UP000249829">
    <property type="component" value="Unassembled WGS sequence"/>
</dbReference>
<dbReference type="OMA" id="RNQHWIL"/>
<keyword evidence="4" id="KW-1185">Reference proteome</keyword>